<protein>
    <submittedName>
        <fullName evidence="1">Uncharacterized protein</fullName>
    </submittedName>
</protein>
<name>A0A6J5NW48_9CAUD</name>
<reference evidence="1" key="1">
    <citation type="submission" date="2020-04" db="EMBL/GenBank/DDBJ databases">
        <authorList>
            <person name="Chiriac C."/>
            <person name="Salcher M."/>
            <person name="Ghai R."/>
            <person name="Kavagutti S V."/>
        </authorList>
    </citation>
    <scope>NUCLEOTIDE SEQUENCE</scope>
</reference>
<sequence>MPKMTWTVTADAGATSFTSRVLSLNITGGREQYLDTYSGGQCVFTINNNDNIAYTIQYGKKIEVKGAYSTGFFNCYFWVQKITYNDYPGNTGLSTATITCADWISRAGRINATNLVISQDLTGQQLESFEYPGILPSDMEVSTSGSQSTASGITYTGTVNNYLNLLVTTERGYCSLILGAINFVGRAYVSNRPPIATKIGRTTSSTRIAYQQFERIANGFEFINTATVSPNGLASQTSTNSTSVSTYGPAFYSSSTVDYTTTQASGNADWIVNNFGDPTAERFFCSFTDLAQNGTALTSWLNECFQNTNSTVNLEYRPPGYVSDLSENVVMEGYTINVTPEQTTFDLSFSPLRYYQFFTLNSTTLGILDTSRLGW</sequence>
<dbReference type="EMBL" id="LR796755">
    <property type="protein sequence ID" value="CAB4163207.1"/>
    <property type="molecule type" value="Genomic_DNA"/>
</dbReference>
<proteinExistence type="predicted"/>
<gene>
    <name evidence="1" type="ORF">UFOVP800_11</name>
</gene>
<accession>A0A6J5NW48</accession>
<evidence type="ECO:0000313" key="1">
    <source>
        <dbReference type="EMBL" id="CAB4163207.1"/>
    </source>
</evidence>
<organism evidence="1">
    <name type="scientific">uncultured Caudovirales phage</name>
    <dbReference type="NCBI Taxonomy" id="2100421"/>
    <lineage>
        <taxon>Viruses</taxon>
        <taxon>Duplodnaviria</taxon>
        <taxon>Heunggongvirae</taxon>
        <taxon>Uroviricota</taxon>
        <taxon>Caudoviricetes</taxon>
        <taxon>Peduoviridae</taxon>
        <taxon>Maltschvirus</taxon>
        <taxon>Maltschvirus maltsch</taxon>
    </lineage>
</organism>